<organism evidence="7">
    <name type="scientific">uncultured Alphaproteobacteria bacterium</name>
    <dbReference type="NCBI Taxonomy" id="91750"/>
    <lineage>
        <taxon>Bacteria</taxon>
        <taxon>Pseudomonadati</taxon>
        <taxon>Pseudomonadota</taxon>
        <taxon>Alphaproteobacteria</taxon>
        <taxon>environmental samples</taxon>
    </lineage>
</organism>
<dbReference type="EMBL" id="FLUO01000001">
    <property type="protein sequence ID" value="SBW07865.1"/>
    <property type="molecule type" value="Genomic_DNA"/>
</dbReference>
<evidence type="ECO:0000256" key="4">
    <source>
        <dbReference type="ARBA" id="ARBA00022989"/>
    </source>
</evidence>
<name>A0A212K8M6_9PROT</name>
<evidence type="ECO:0000256" key="6">
    <source>
        <dbReference type="SAM" id="Phobius"/>
    </source>
</evidence>
<dbReference type="AlphaFoldDB" id="A0A212K8M6"/>
<evidence type="ECO:0000256" key="3">
    <source>
        <dbReference type="ARBA" id="ARBA00022692"/>
    </source>
</evidence>
<proteinExistence type="predicted"/>
<dbReference type="GO" id="GO:0043190">
    <property type="term" value="C:ATP-binding cassette (ABC) transporter complex"/>
    <property type="evidence" value="ECO:0007669"/>
    <property type="project" value="TreeGrafter"/>
</dbReference>
<feature type="transmembrane region" description="Helical" evidence="6">
    <location>
        <begin position="100"/>
        <end position="120"/>
    </location>
</feature>
<feature type="transmembrane region" description="Helical" evidence="6">
    <location>
        <begin position="310"/>
        <end position="331"/>
    </location>
</feature>
<dbReference type="PANTHER" id="PTHR33529">
    <property type="entry name" value="SLR0882 PROTEIN-RELATED"/>
    <property type="match status" value="1"/>
</dbReference>
<dbReference type="Pfam" id="PF03739">
    <property type="entry name" value="LptF_LptG"/>
    <property type="match status" value="1"/>
</dbReference>
<dbReference type="PANTHER" id="PTHR33529:SF2">
    <property type="entry name" value="LIPOPOLYSACCHARIDE EXPORT SYSTEM PERMEASE PROTEIN LPTG"/>
    <property type="match status" value="1"/>
</dbReference>
<accession>A0A212K8M6</accession>
<evidence type="ECO:0000256" key="2">
    <source>
        <dbReference type="ARBA" id="ARBA00022475"/>
    </source>
</evidence>
<sequence>MTLALTLTRYLSRLFAVRIVAVLLAMSALVELVEMLDAMRRLLGPEAHLGNVLTFSVLRLPLAFEQLFLLAVLVGGALAFRTLATNGEIAVLRAAGLSPYRLAALLLPLALGLAAVNTLVVDRVAPAAEAAFARWWDTVSPDDDDDDDGGRRTLWLRNGDEIVAVADLDDSGTHAWGVTIYTRDASGHIRRRVEAAEASWIDGAWRLSDVGVAAIGGVTETETLRKLPGLAWPEGPKPARLLDVAHPTERLSAADSRAVLAGERPGGGSVAHYHTLIHKSRRAPLLPALMLLLAMPAAIGGGRMGTLRGISASLACGFGFLIFDGFMLAVAETAAMPAWAAAWSAPLLFALIGASLVLHAEE</sequence>
<dbReference type="InterPro" id="IPR005495">
    <property type="entry name" value="LptG/LptF_permease"/>
</dbReference>
<keyword evidence="4 6" id="KW-1133">Transmembrane helix</keyword>
<feature type="transmembrane region" description="Helical" evidence="6">
    <location>
        <begin position="57"/>
        <end position="80"/>
    </location>
</feature>
<gene>
    <name evidence="7" type="ORF">KL86APRO_12296</name>
</gene>
<protein>
    <submittedName>
        <fullName evidence="7">Putative Predicted permease YjgP</fullName>
    </submittedName>
</protein>
<evidence type="ECO:0000256" key="5">
    <source>
        <dbReference type="ARBA" id="ARBA00023136"/>
    </source>
</evidence>
<comment type="subcellular location">
    <subcellularLocation>
        <location evidence="1">Cell membrane</location>
        <topology evidence="1">Multi-pass membrane protein</topology>
    </subcellularLocation>
</comment>
<keyword evidence="5 6" id="KW-0472">Membrane</keyword>
<feature type="transmembrane region" description="Helical" evidence="6">
    <location>
        <begin position="15"/>
        <end position="36"/>
    </location>
</feature>
<evidence type="ECO:0000256" key="1">
    <source>
        <dbReference type="ARBA" id="ARBA00004651"/>
    </source>
</evidence>
<dbReference type="GO" id="GO:0015920">
    <property type="term" value="P:lipopolysaccharide transport"/>
    <property type="evidence" value="ECO:0007669"/>
    <property type="project" value="TreeGrafter"/>
</dbReference>
<feature type="transmembrane region" description="Helical" evidence="6">
    <location>
        <begin position="338"/>
        <end position="360"/>
    </location>
</feature>
<keyword evidence="2" id="KW-1003">Cell membrane</keyword>
<reference evidence="7" key="1">
    <citation type="submission" date="2016-04" db="EMBL/GenBank/DDBJ databases">
        <authorList>
            <person name="Evans L.H."/>
            <person name="Alamgir A."/>
            <person name="Owens N."/>
            <person name="Weber N.D."/>
            <person name="Virtaneva K."/>
            <person name="Barbian K."/>
            <person name="Babar A."/>
            <person name="Rosenke K."/>
        </authorList>
    </citation>
    <scope>NUCLEOTIDE SEQUENCE</scope>
    <source>
        <strain evidence="7">86</strain>
    </source>
</reference>
<evidence type="ECO:0000313" key="7">
    <source>
        <dbReference type="EMBL" id="SBW07865.1"/>
    </source>
</evidence>
<keyword evidence="3 6" id="KW-0812">Transmembrane</keyword>
<feature type="transmembrane region" description="Helical" evidence="6">
    <location>
        <begin position="285"/>
        <end position="304"/>
    </location>
</feature>